<dbReference type="Pfam" id="PF07985">
    <property type="entry name" value="SRR1"/>
    <property type="match status" value="1"/>
</dbReference>
<dbReference type="InterPro" id="IPR012942">
    <property type="entry name" value="SRR1-like"/>
</dbReference>
<sequence length="340" mass="38482">MSDLGKYLEAELDNETIAQIQAKVLHITHQYNMGKALFPRTLLEDLNRQIDQHCDEIQVPDFDDIPRTYSLKVPGWCADFANTYRINYRSIHDLSTPTPVCPELVLRNDHCPVSIGYTRTSALTDSTLDEVHSAFLAKRHLWTTTSTYHDLVHHLSTLPLSTPISKIVCFGLGPMGRLESYHTARAHVQHAAVETMAAVLAARGATAGRKIECFAQDPAYDAVDVELLRRIGIVVLDDPKGFLEVDEETLVFSVSPNVPVKQIVVDGRWPAAMVWNTVMPAEKDRKQWVKIMEKNGDETWTSPFTTDPDSRRVRKMIMQYAQAQLHDPHEYLGDLTIYTK</sequence>
<proteinExistence type="predicted"/>
<feature type="domain" description="SRR1-like" evidence="1">
    <location>
        <begin position="159"/>
        <end position="283"/>
    </location>
</feature>
<protein>
    <recommendedName>
        <fullName evidence="1">SRR1-like domain-containing protein</fullName>
    </recommendedName>
</protein>
<name>A0AAD4CYR3_ASPNN</name>
<organism evidence="2 3">
    <name type="scientific">Aspergillus nanangensis</name>
    <dbReference type="NCBI Taxonomy" id="2582783"/>
    <lineage>
        <taxon>Eukaryota</taxon>
        <taxon>Fungi</taxon>
        <taxon>Dikarya</taxon>
        <taxon>Ascomycota</taxon>
        <taxon>Pezizomycotina</taxon>
        <taxon>Eurotiomycetes</taxon>
        <taxon>Eurotiomycetidae</taxon>
        <taxon>Eurotiales</taxon>
        <taxon>Aspergillaceae</taxon>
        <taxon>Aspergillus</taxon>
        <taxon>Aspergillus subgen. Circumdati</taxon>
    </lineage>
</organism>
<gene>
    <name evidence="2" type="ORF">FE257_000088</name>
</gene>
<dbReference type="PANTHER" id="PTHR42080">
    <property type="entry name" value="SRR1 DOMAIN-CONTAINING PROTEIN"/>
    <property type="match status" value="1"/>
</dbReference>
<evidence type="ECO:0000259" key="1">
    <source>
        <dbReference type="Pfam" id="PF07985"/>
    </source>
</evidence>
<evidence type="ECO:0000313" key="3">
    <source>
        <dbReference type="Proteomes" id="UP001194746"/>
    </source>
</evidence>
<evidence type="ECO:0000313" key="2">
    <source>
        <dbReference type="EMBL" id="KAF9895186.1"/>
    </source>
</evidence>
<dbReference type="PANTHER" id="PTHR42080:SF3">
    <property type="entry name" value="SRR1-LIKE DOMAIN-CONTAINING PROTEIN"/>
    <property type="match status" value="1"/>
</dbReference>
<keyword evidence="3" id="KW-1185">Reference proteome</keyword>
<dbReference type="EMBL" id="VCAU01000001">
    <property type="protein sequence ID" value="KAF9895186.1"/>
    <property type="molecule type" value="Genomic_DNA"/>
</dbReference>
<comment type="caution">
    <text evidence="2">The sequence shown here is derived from an EMBL/GenBank/DDBJ whole genome shotgun (WGS) entry which is preliminary data.</text>
</comment>
<accession>A0AAD4CYR3</accession>
<dbReference type="AlphaFoldDB" id="A0AAD4CYR3"/>
<dbReference type="Proteomes" id="UP001194746">
    <property type="component" value="Unassembled WGS sequence"/>
</dbReference>
<reference evidence="2" key="2">
    <citation type="submission" date="2020-02" db="EMBL/GenBank/DDBJ databases">
        <authorList>
            <person name="Gilchrist C.L.M."/>
            <person name="Chooi Y.-H."/>
        </authorList>
    </citation>
    <scope>NUCLEOTIDE SEQUENCE</scope>
    <source>
        <strain evidence="2">MST-FP2251</strain>
    </source>
</reference>
<reference evidence="2" key="1">
    <citation type="journal article" date="2019" name="Beilstein J. Org. Chem.">
        <title>Nanangenines: drimane sesquiterpenoids as the dominant metabolite cohort of a novel Australian fungus, Aspergillus nanangensis.</title>
        <authorList>
            <person name="Lacey H.J."/>
            <person name="Gilchrist C.L.M."/>
            <person name="Crombie A."/>
            <person name="Kalaitzis J.A."/>
            <person name="Vuong D."/>
            <person name="Rutledge P.J."/>
            <person name="Turner P."/>
            <person name="Pitt J.I."/>
            <person name="Lacey E."/>
            <person name="Chooi Y.H."/>
            <person name="Piggott A.M."/>
        </authorList>
    </citation>
    <scope>NUCLEOTIDE SEQUENCE</scope>
    <source>
        <strain evidence="2">MST-FP2251</strain>
    </source>
</reference>